<dbReference type="GO" id="GO:0007229">
    <property type="term" value="P:integrin-mediated signaling pathway"/>
    <property type="evidence" value="ECO:0007669"/>
    <property type="project" value="UniProtKB-KW"/>
</dbReference>
<comment type="caution">
    <text evidence="9">The sequence shown here is derived from an EMBL/GenBank/DDBJ whole genome shotgun (WGS) entry which is preliminary data.</text>
</comment>
<dbReference type="PANTHER" id="PTHR45702">
    <property type="entry name" value="ADAM10/ADAM17 METALLOPEPTIDASE FAMILY MEMBER"/>
    <property type="match status" value="1"/>
</dbReference>
<dbReference type="Gene3D" id="3.40.390.10">
    <property type="entry name" value="Collagenase (Catalytic Domain)"/>
    <property type="match status" value="1"/>
</dbReference>
<dbReference type="AlphaFoldDB" id="A0A420HL42"/>
<feature type="binding site" evidence="4">
    <location>
        <position position="433"/>
    </location>
    <ligand>
        <name>Zn(2+)</name>
        <dbReference type="ChEBI" id="CHEBI:29105"/>
        <note>catalytic</note>
    </ligand>
</feature>
<evidence type="ECO:0000256" key="5">
    <source>
        <dbReference type="SAM" id="MobiDB-lite"/>
    </source>
</evidence>
<evidence type="ECO:0000256" key="6">
    <source>
        <dbReference type="SAM" id="Phobius"/>
    </source>
</evidence>
<dbReference type="PROSITE" id="PS50215">
    <property type="entry name" value="ADAM_MEPRO"/>
    <property type="match status" value="1"/>
</dbReference>
<keyword evidence="6" id="KW-1133">Transmembrane helix</keyword>
<feature type="domain" description="Disintegrin" evidence="7">
    <location>
        <begin position="521"/>
        <end position="611"/>
    </location>
</feature>
<evidence type="ECO:0000256" key="1">
    <source>
        <dbReference type="ARBA" id="ARBA00023157"/>
    </source>
</evidence>
<dbReference type="InterPro" id="IPR024079">
    <property type="entry name" value="MetalloPept_cat_dom_sf"/>
</dbReference>
<dbReference type="GO" id="GO:0006509">
    <property type="term" value="P:membrane protein ectodomain proteolysis"/>
    <property type="evidence" value="ECO:0007669"/>
    <property type="project" value="TreeGrafter"/>
</dbReference>
<sequence length="817" mass="89130">MHKSSRLQLVLTIIGIAFNRFIAAHSIQRNPLSYYSVVQNIYLNTPSYKIHYGSKFELEFDLHGGEQKIRLTLVPNDAVIQEDAIVQYMAPDGSMRVSEYLDRREHRVFMGNAWLRHNNYDWMNVGWARIYVLRDGYNPLFEGVFRVDGDHHHIQTSTHYVQTRHRLDPELDAHDDEYLVVWRDSDISPEATAQNDKYLHQELKRSLITESSCSADRLGFNTKLDHPIYRGMAKRDDESSIFSNILRARQIDGQLGGNSAGINLVNYIGSTSGCPTTRRVALVGVATDCTYTAAFSSPAAAKANIINVINSASQVFESSFNITLGLQNLTISDSSCPTVAPSAAPWNIGCSDSIDIQDRLNLFSAWRGERKDNNAYWTLLSTCGTGSAVGLAWLGQACVNTVQVDNSPTSVNETVSGANVVVRTGTEWQVIAHETGHTFGAVHDCTSKSCTDDMTVATQRCCPLSATQCDAGGSFIMNPKTGPNIQLFSPCTIGNICSAIGRNSVKTSCLTANKDITIITGSQCGNGIVEPGEDCDCGGATSCGSNPCCDHATCKFKNNAVCDPSNEDCCNDICQFKSSSSICRPSKGSCDPAEMCDGISATCPRDFVAPDGTNCGNSTSLSCASGQCTSRDLQCKALMGVFTQGNDTYACSTSGCQISCASPEFGANVCYSMQQNFLDGTSCQGGGKCINGICSGASISKEIKGWVQQNKKIVIVAFSTFGFFILIIFTSCCINSCRRKREYQQNAAARKNRPPTLSSGMYQRQQSTHALYGLNNHQVQSAKSQYASSQSQSSPLNSPRYWEKQTPQPWQTRGIYK</sequence>
<feature type="binding site" evidence="4">
    <location>
        <position position="443"/>
    </location>
    <ligand>
        <name>Zn(2+)</name>
        <dbReference type="ChEBI" id="CHEBI:29105"/>
        <note>catalytic</note>
    </ligand>
</feature>
<dbReference type="InterPro" id="IPR001590">
    <property type="entry name" value="Peptidase_M12B"/>
</dbReference>
<keyword evidence="4" id="KW-0479">Metal-binding</keyword>
<evidence type="ECO:0000313" key="10">
    <source>
        <dbReference type="Proteomes" id="UP000285405"/>
    </source>
</evidence>
<dbReference type="GO" id="GO:0004222">
    <property type="term" value="F:metalloendopeptidase activity"/>
    <property type="evidence" value="ECO:0007669"/>
    <property type="project" value="InterPro"/>
</dbReference>
<keyword evidence="1" id="KW-1015">Disulfide bond</keyword>
<keyword evidence="6" id="KW-0812">Transmembrane</keyword>
<dbReference type="CDD" id="cd04271">
    <property type="entry name" value="ZnMc_ADAM_fungal"/>
    <property type="match status" value="1"/>
</dbReference>
<evidence type="ECO:0000259" key="7">
    <source>
        <dbReference type="PROSITE" id="PS50214"/>
    </source>
</evidence>
<accession>A0A420HL42</accession>
<dbReference type="InterPro" id="IPR034028">
    <property type="entry name" value="ZnMc_ADAM_fungal"/>
</dbReference>
<evidence type="ECO:0000259" key="8">
    <source>
        <dbReference type="PROSITE" id="PS50215"/>
    </source>
</evidence>
<comment type="caution">
    <text evidence="4">Lacks conserved residue(s) required for the propagation of feature annotation.</text>
</comment>
<protein>
    <recommendedName>
        <fullName evidence="3">Disintegrin and metalloproteinase domain-containing protein B</fullName>
    </recommendedName>
</protein>
<keyword evidence="4" id="KW-0862">Zinc</keyword>
<evidence type="ECO:0000256" key="3">
    <source>
        <dbReference type="ARBA" id="ARBA00074021"/>
    </source>
</evidence>
<dbReference type="SUPFAM" id="SSF55486">
    <property type="entry name" value="Metalloproteases ('zincins'), catalytic domain"/>
    <property type="match status" value="1"/>
</dbReference>
<dbReference type="Proteomes" id="UP000285405">
    <property type="component" value="Unassembled WGS sequence"/>
</dbReference>
<dbReference type="GO" id="GO:0046872">
    <property type="term" value="F:metal ion binding"/>
    <property type="evidence" value="ECO:0007669"/>
    <property type="project" value="UniProtKB-KW"/>
</dbReference>
<dbReference type="OrthoDB" id="5951731at2759"/>
<dbReference type="SMART" id="SM00050">
    <property type="entry name" value="DISIN"/>
    <property type="match status" value="1"/>
</dbReference>
<dbReference type="FunFam" id="4.10.70.10:FF:000003">
    <property type="entry name" value="Disintegrin and metalloproteinase domain-containing protein 17"/>
    <property type="match status" value="1"/>
</dbReference>
<keyword evidence="9" id="KW-0401">Integrin</keyword>
<dbReference type="Gene3D" id="4.10.70.10">
    <property type="entry name" value="Disintegrin domain"/>
    <property type="match status" value="1"/>
</dbReference>
<dbReference type="SUPFAM" id="SSF57552">
    <property type="entry name" value="Blood coagulation inhibitor (disintegrin)"/>
    <property type="match status" value="1"/>
</dbReference>
<feature type="compositionally biased region" description="Low complexity" evidence="5">
    <location>
        <begin position="784"/>
        <end position="794"/>
    </location>
</feature>
<proteinExistence type="predicted"/>
<feature type="active site" evidence="4">
    <location>
        <position position="434"/>
    </location>
</feature>
<dbReference type="EMBL" id="MCBR01018481">
    <property type="protein sequence ID" value="RKF58140.1"/>
    <property type="molecule type" value="Genomic_DNA"/>
</dbReference>
<dbReference type="GO" id="GO:0005886">
    <property type="term" value="C:plasma membrane"/>
    <property type="evidence" value="ECO:0007669"/>
    <property type="project" value="TreeGrafter"/>
</dbReference>
<gene>
    <name evidence="9" type="ORF">GcC1_184042</name>
</gene>
<feature type="domain" description="Peptidase M12B" evidence="8">
    <location>
        <begin position="278"/>
        <end position="496"/>
    </location>
</feature>
<dbReference type="PROSITE" id="PS50214">
    <property type="entry name" value="DISINTEGRIN_2"/>
    <property type="match status" value="1"/>
</dbReference>
<reference evidence="9 10" key="1">
    <citation type="journal article" date="2018" name="BMC Genomics">
        <title>Comparative genome analyses reveal sequence features reflecting distinct modes of host-adaptation between dicot and monocot powdery mildew.</title>
        <authorList>
            <person name="Wu Y."/>
            <person name="Ma X."/>
            <person name="Pan Z."/>
            <person name="Kale S.D."/>
            <person name="Song Y."/>
            <person name="King H."/>
            <person name="Zhang Q."/>
            <person name="Presley C."/>
            <person name="Deng X."/>
            <person name="Wei C.I."/>
            <person name="Xiao S."/>
        </authorList>
    </citation>
    <scope>NUCLEOTIDE SEQUENCE [LARGE SCALE GENOMIC DNA]</scope>
    <source>
        <strain evidence="9">UCSC1</strain>
    </source>
</reference>
<dbReference type="PANTHER" id="PTHR45702:SF2">
    <property type="entry name" value="KUZBANIAN, ISOFORM A"/>
    <property type="match status" value="1"/>
</dbReference>
<name>A0A420HL42_9PEZI</name>
<evidence type="ECO:0000313" key="9">
    <source>
        <dbReference type="EMBL" id="RKF58140.1"/>
    </source>
</evidence>
<dbReference type="Pfam" id="PF13688">
    <property type="entry name" value="Reprolysin_5"/>
    <property type="match status" value="1"/>
</dbReference>
<dbReference type="InterPro" id="IPR036436">
    <property type="entry name" value="Disintegrin_dom_sf"/>
</dbReference>
<keyword evidence="6" id="KW-0472">Membrane</keyword>
<comment type="function">
    <text evidence="2">Probable zinc protease.</text>
</comment>
<organism evidence="9 10">
    <name type="scientific">Golovinomyces cichoracearum</name>
    <dbReference type="NCBI Taxonomy" id="62708"/>
    <lineage>
        <taxon>Eukaryota</taxon>
        <taxon>Fungi</taxon>
        <taxon>Dikarya</taxon>
        <taxon>Ascomycota</taxon>
        <taxon>Pezizomycotina</taxon>
        <taxon>Leotiomycetes</taxon>
        <taxon>Erysiphales</taxon>
        <taxon>Erysiphaceae</taxon>
        <taxon>Golovinomyces</taxon>
    </lineage>
</organism>
<evidence type="ECO:0000256" key="2">
    <source>
        <dbReference type="ARBA" id="ARBA00056552"/>
    </source>
</evidence>
<dbReference type="InterPro" id="IPR051489">
    <property type="entry name" value="ADAM_Metalloproteinase"/>
</dbReference>
<feature type="binding site" evidence="4">
    <location>
        <position position="437"/>
    </location>
    <ligand>
        <name>Zn(2+)</name>
        <dbReference type="ChEBI" id="CHEBI:29105"/>
        <note>catalytic</note>
    </ligand>
</feature>
<dbReference type="Pfam" id="PF00200">
    <property type="entry name" value="Disintegrin"/>
    <property type="match status" value="1"/>
</dbReference>
<dbReference type="InterPro" id="IPR001762">
    <property type="entry name" value="Disintegrin_dom"/>
</dbReference>
<evidence type="ECO:0000256" key="4">
    <source>
        <dbReference type="PROSITE-ProRule" id="PRU00276"/>
    </source>
</evidence>
<feature type="transmembrane region" description="Helical" evidence="6">
    <location>
        <begin position="713"/>
        <end position="734"/>
    </location>
</feature>
<feature type="region of interest" description="Disordered" evidence="5">
    <location>
        <begin position="784"/>
        <end position="817"/>
    </location>
</feature>